<sequence length="33" mass="3502">MVLVDPSANQGEADNPGLIAVSHAIEMNRTVDH</sequence>
<accession>A0A6S7B4W2</accession>
<keyword evidence="2" id="KW-1185">Reference proteome</keyword>
<proteinExistence type="predicted"/>
<protein>
    <submittedName>
        <fullName evidence="1">Uncharacterized protein</fullName>
    </submittedName>
</protein>
<name>A0A6S7B4W2_9BURK</name>
<evidence type="ECO:0000313" key="1">
    <source>
        <dbReference type="EMBL" id="CAB3787197.1"/>
    </source>
</evidence>
<gene>
    <name evidence="1" type="ORF">LMG28614_02445</name>
</gene>
<dbReference type="EMBL" id="CADIKK010000010">
    <property type="protein sequence ID" value="CAB3787197.1"/>
    <property type="molecule type" value="Genomic_DNA"/>
</dbReference>
<organism evidence="1 2">
    <name type="scientific">Paraburkholderia ultramafica</name>
    <dbReference type="NCBI Taxonomy" id="1544867"/>
    <lineage>
        <taxon>Bacteria</taxon>
        <taxon>Pseudomonadati</taxon>
        <taxon>Pseudomonadota</taxon>
        <taxon>Betaproteobacteria</taxon>
        <taxon>Burkholderiales</taxon>
        <taxon>Burkholderiaceae</taxon>
        <taxon>Paraburkholderia</taxon>
    </lineage>
</organism>
<dbReference type="Proteomes" id="UP000494365">
    <property type="component" value="Unassembled WGS sequence"/>
</dbReference>
<reference evidence="1 2" key="1">
    <citation type="submission" date="2020-04" db="EMBL/GenBank/DDBJ databases">
        <authorList>
            <person name="De Canck E."/>
        </authorList>
    </citation>
    <scope>NUCLEOTIDE SEQUENCE [LARGE SCALE GENOMIC DNA]</scope>
    <source>
        <strain evidence="1 2">LMG 28614</strain>
    </source>
</reference>
<dbReference type="AlphaFoldDB" id="A0A6S7B4W2"/>
<evidence type="ECO:0000313" key="2">
    <source>
        <dbReference type="Proteomes" id="UP000494365"/>
    </source>
</evidence>